<reference evidence="11" key="1">
    <citation type="submission" date="2011-05" db="EMBL/GenBank/DDBJ databases">
        <authorList>
            <person name="Richards S.R."/>
            <person name="Qu J."/>
            <person name="Jiang H."/>
            <person name="Jhangiani S.N."/>
            <person name="Agravi P."/>
            <person name="Goodspeed R."/>
            <person name="Gross S."/>
            <person name="Mandapat C."/>
            <person name="Jackson L."/>
            <person name="Mathew T."/>
            <person name="Pu L."/>
            <person name="Thornton R."/>
            <person name="Saada N."/>
            <person name="Wilczek-Boney K.B."/>
            <person name="Lee S."/>
            <person name="Kovar C."/>
            <person name="Wu Y."/>
            <person name="Scherer S.E."/>
            <person name="Worley K.C."/>
            <person name="Muzny D.M."/>
            <person name="Gibbs R."/>
        </authorList>
    </citation>
    <scope>NUCLEOTIDE SEQUENCE</scope>
    <source>
        <strain evidence="11">Brora</strain>
    </source>
</reference>
<dbReference type="Pfam" id="PF12698">
    <property type="entry name" value="ABC2_membrane_3"/>
    <property type="match status" value="1"/>
</dbReference>
<dbReference type="GO" id="GO:0140359">
    <property type="term" value="F:ABC-type transporter activity"/>
    <property type="evidence" value="ECO:0007669"/>
    <property type="project" value="InterPro"/>
</dbReference>
<dbReference type="EMBL" id="JH431957">
    <property type="status" value="NOT_ANNOTATED_CDS"/>
    <property type="molecule type" value="Genomic_DNA"/>
</dbReference>
<keyword evidence="2 7" id="KW-0812">Transmembrane</keyword>
<dbReference type="Gene3D" id="3.40.50.300">
    <property type="entry name" value="P-loop containing nucleotide triphosphate hydrolases"/>
    <property type="match status" value="1"/>
</dbReference>
<feature type="transmembrane region" description="Helical" evidence="7">
    <location>
        <begin position="757"/>
        <end position="779"/>
    </location>
</feature>
<dbReference type="PROSITE" id="PS51012">
    <property type="entry name" value="ABC_TM2"/>
    <property type="match status" value="1"/>
</dbReference>
<dbReference type="PANTHER" id="PTHR43038">
    <property type="entry name" value="ATP-BINDING CASSETTE, SUB-FAMILY H, MEMBER 1"/>
    <property type="match status" value="1"/>
</dbReference>
<dbReference type="STRING" id="126957.T1J8M6"/>
<dbReference type="InterPro" id="IPR003593">
    <property type="entry name" value="AAA+_ATPase"/>
</dbReference>
<dbReference type="CDD" id="cd03230">
    <property type="entry name" value="ABC_DR_subfamily_A"/>
    <property type="match status" value="1"/>
</dbReference>
<evidence type="ECO:0000256" key="2">
    <source>
        <dbReference type="ARBA" id="ARBA00022692"/>
    </source>
</evidence>
<comment type="subcellular location">
    <subcellularLocation>
        <location evidence="1">Membrane</location>
        <topology evidence="1">Multi-pass membrane protein</topology>
    </subcellularLocation>
</comment>
<evidence type="ECO:0000259" key="8">
    <source>
        <dbReference type="PROSITE" id="PS50893"/>
    </source>
</evidence>
<dbReference type="InterPro" id="IPR027417">
    <property type="entry name" value="P-loop_NTPase"/>
</dbReference>
<feature type="domain" description="ABC transporter" evidence="8">
    <location>
        <begin position="69"/>
        <end position="317"/>
    </location>
</feature>
<reference evidence="10" key="2">
    <citation type="submission" date="2015-02" db="UniProtKB">
        <authorList>
            <consortium name="EnsemblMetazoa"/>
        </authorList>
    </citation>
    <scope>IDENTIFICATION</scope>
</reference>
<evidence type="ECO:0000313" key="11">
    <source>
        <dbReference type="Proteomes" id="UP000014500"/>
    </source>
</evidence>
<keyword evidence="4" id="KW-0067">ATP-binding</keyword>
<feature type="transmembrane region" description="Helical" evidence="7">
    <location>
        <begin position="641"/>
        <end position="661"/>
    </location>
</feature>
<dbReference type="InterPro" id="IPR003439">
    <property type="entry name" value="ABC_transporter-like_ATP-bd"/>
</dbReference>
<dbReference type="eggNOG" id="KOG0059">
    <property type="taxonomic scope" value="Eukaryota"/>
</dbReference>
<dbReference type="InterPro" id="IPR013525">
    <property type="entry name" value="ABC2_TM"/>
</dbReference>
<dbReference type="EnsemblMetazoa" id="SMAR010061-RA">
    <property type="protein sequence ID" value="SMAR010061-PA"/>
    <property type="gene ID" value="SMAR010061"/>
</dbReference>
<evidence type="ECO:0000256" key="6">
    <source>
        <dbReference type="ARBA" id="ARBA00023136"/>
    </source>
</evidence>
<accession>T1J8M6</accession>
<dbReference type="SMART" id="SM00382">
    <property type="entry name" value="AAA"/>
    <property type="match status" value="1"/>
</dbReference>
<feature type="transmembrane region" description="Helical" evidence="7">
    <location>
        <begin position="667"/>
        <end position="687"/>
    </location>
</feature>
<dbReference type="GO" id="GO:0016020">
    <property type="term" value="C:membrane"/>
    <property type="evidence" value="ECO:0007669"/>
    <property type="project" value="UniProtKB-SubCell"/>
</dbReference>
<dbReference type="PhylomeDB" id="T1J8M6"/>
<organism evidence="10 11">
    <name type="scientific">Strigamia maritima</name>
    <name type="common">European centipede</name>
    <name type="synonym">Geophilus maritimus</name>
    <dbReference type="NCBI Taxonomy" id="126957"/>
    <lineage>
        <taxon>Eukaryota</taxon>
        <taxon>Metazoa</taxon>
        <taxon>Ecdysozoa</taxon>
        <taxon>Arthropoda</taxon>
        <taxon>Myriapoda</taxon>
        <taxon>Chilopoda</taxon>
        <taxon>Pleurostigmophora</taxon>
        <taxon>Geophilomorpha</taxon>
        <taxon>Linotaeniidae</taxon>
        <taxon>Strigamia</taxon>
    </lineage>
</organism>
<evidence type="ECO:0000256" key="3">
    <source>
        <dbReference type="ARBA" id="ARBA00022741"/>
    </source>
</evidence>
<feature type="transmembrane region" description="Helical" evidence="7">
    <location>
        <begin position="588"/>
        <end position="612"/>
    </location>
</feature>
<dbReference type="Proteomes" id="UP000014500">
    <property type="component" value="Unassembled WGS sequence"/>
</dbReference>
<dbReference type="PROSITE" id="PS50893">
    <property type="entry name" value="ABC_TRANSPORTER_2"/>
    <property type="match status" value="1"/>
</dbReference>
<evidence type="ECO:0000256" key="5">
    <source>
        <dbReference type="ARBA" id="ARBA00022989"/>
    </source>
</evidence>
<dbReference type="Pfam" id="PF00005">
    <property type="entry name" value="ABC_tran"/>
    <property type="match status" value="1"/>
</dbReference>
<proteinExistence type="predicted"/>
<evidence type="ECO:0000259" key="9">
    <source>
        <dbReference type="PROSITE" id="PS51012"/>
    </source>
</evidence>
<dbReference type="AlphaFoldDB" id="T1J8M6"/>
<name>T1J8M6_STRMM</name>
<protein>
    <submittedName>
        <fullName evidence="10">Uncharacterized protein</fullName>
    </submittedName>
</protein>
<keyword evidence="11" id="KW-1185">Reference proteome</keyword>
<evidence type="ECO:0000256" key="7">
    <source>
        <dbReference type="SAM" id="Phobius"/>
    </source>
</evidence>
<feature type="domain" description="ABC transmembrane type-2" evidence="9">
    <location>
        <begin position="552"/>
        <end position="782"/>
    </location>
</feature>
<dbReference type="SUPFAM" id="SSF52540">
    <property type="entry name" value="P-loop containing nucleoside triphosphate hydrolases"/>
    <property type="match status" value="1"/>
</dbReference>
<dbReference type="InterPro" id="IPR047817">
    <property type="entry name" value="ABC2_TM_bact-type"/>
</dbReference>
<dbReference type="GO" id="GO:0016887">
    <property type="term" value="F:ATP hydrolysis activity"/>
    <property type="evidence" value="ECO:0007669"/>
    <property type="project" value="InterPro"/>
</dbReference>
<dbReference type="HOGENOM" id="CLU_014367_1_0_1"/>
<sequence>MSRKLGNDIYLPLRVDSDHGEMSDTEENVDFEVTKGQQQVINSLASNGSLGRKKNGHAEVWESPYKTAVEICNLKKSYGSGTRKLEVLTGISSNVPKGAIYGLLGPSGCGKTTLLRLIIGRLDADSGYIKVFGDYPGSRELGIPGEKVGYMPQEIALYNEFTIRETMYYFGRVHNMPYKNIEKRMKFLLDFLHLPKESRFIKNLSGGQKRRVSFAVALLQEPPLLILDEPTVGVDPLLRQNIWNHLITLVQGGNTTVIITTHYIEEARQANVILMICKIYSVLMFQVGLMRNGRILAEDSPANLLSSYDARNLEEVFLKLCVADQSLQITTDKNKIAQDKTELYDGFTPPVDKSQGPVTLRSLPKHMSTDVLVNEQLEDAIVRRPQRTRCRTYFSTNKAMAMIIKNFIRMWRNVGTMVFQFIIPSIQIILFCLAIGHRPEGLDVGVVNFDNDSLQYGQAFINTINNNSVIVHPYDDLDTALEAVKVNEIWGVIYVPFNFSQNLLSRFYGCMDVEDEVLEGGKVRAWLDMTNQQIWYALQVELIEALQNFTNGMLEKNGINPSIAELPLSFEAPLYGENQKETPSFTEFMAPGIILSISYFMAVGLTALAFVLERKDGLLDRTYVAGVDTIEIMVGHFFTQFFVMLVQIGLSLLFMIVAFNVPCRGSAFWVIMLTILQGSCGMFYGLLISAFCEEEHTAIMFALGSFYPNLLLSGIIWPLEGMPWFLRYISYGLPQTYPTEALRAMLTRGWGITHGPVLRGFAVTLGWLGFFIILTMIAMKFRR</sequence>
<evidence type="ECO:0000313" key="10">
    <source>
        <dbReference type="EnsemblMetazoa" id="SMAR010061-PA"/>
    </source>
</evidence>
<keyword evidence="5 7" id="KW-1133">Transmembrane helix</keyword>
<dbReference type="PROSITE" id="PS00211">
    <property type="entry name" value="ABC_TRANSPORTER_1"/>
    <property type="match status" value="1"/>
</dbReference>
<dbReference type="PANTHER" id="PTHR43038:SF3">
    <property type="entry name" value="ABC TRANSPORTER G FAMILY MEMBER 20 ISOFORM X1"/>
    <property type="match status" value="1"/>
</dbReference>
<keyword evidence="6 7" id="KW-0472">Membrane</keyword>
<evidence type="ECO:0000256" key="4">
    <source>
        <dbReference type="ARBA" id="ARBA00022840"/>
    </source>
</evidence>
<feature type="transmembrane region" description="Helical" evidence="7">
    <location>
        <begin position="699"/>
        <end position="719"/>
    </location>
</feature>
<dbReference type="GO" id="GO:0005524">
    <property type="term" value="F:ATP binding"/>
    <property type="evidence" value="ECO:0007669"/>
    <property type="project" value="UniProtKB-KW"/>
</dbReference>
<keyword evidence="3" id="KW-0547">Nucleotide-binding</keyword>
<dbReference type="InterPro" id="IPR017871">
    <property type="entry name" value="ABC_transporter-like_CS"/>
</dbReference>
<dbReference type="Gene3D" id="3.40.1710.10">
    <property type="entry name" value="abc type-2 transporter like domain"/>
    <property type="match status" value="1"/>
</dbReference>
<evidence type="ECO:0000256" key="1">
    <source>
        <dbReference type="ARBA" id="ARBA00004141"/>
    </source>
</evidence>
<dbReference type="OMA" id="SRYFIER"/>